<dbReference type="CDD" id="cd01577">
    <property type="entry name" value="IPMI_Swivel"/>
    <property type="match status" value="1"/>
</dbReference>
<accession>C1DWM7</accession>
<dbReference type="Gene3D" id="3.20.19.10">
    <property type="entry name" value="Aconitase, domain 4"/>
    <property type="match status" value="1"/>
</dbReference>
<dbReference type="FunFam" id="3.20.19.10:FF:000007">
    <property type="entry name" value="Isopropylmalate/citramalate isomerase small subunit"/>
    <property type="match status" value="1"/>
</dbReference>
<dbReference type="EC" id="4.2.1.33" evidence="7"/>
<comment type="pathway">
    <text evidence="3 7">Amino-acid biosynthesis; L-leucine biosynthesis; L-leucine from 3-methyl-2-oxobutanoate: step 2/4.</text>
</comment>
<dbReference type="Pfam" id="PF00694">
    <property type="entry name" value="Aconitase_C"/>
    <property type="match status" value="1"/>
</dbReference>
<dbReference type="UniPathway" id="UPA00048">
    <property type="reaction ID" value="UER00071"/>
</dbReference>
<keyword evidence="7" id="KW-0028">Amino-acid biosynthesis</keyword>
<dbReference type="InterPro" id="IPR050075">
    <property type="entry name" value="LeuD"/>
</dbReference>
<comment type="similarity">
    <text evidence="4 7">Belongs to the LeuD family. LeuD type 2 subfamily.</text>
</comment>
<evidence type="ECO:0000259" key="8">
    <source>
        <dbReference type="Pfam" id="PF00694"/>
    </source>
</evidence>
<evidence type="ECO:0000256" key="7">
    <source>
        <dbReference type="HAMAP-Rule" id="MF_01032"/>
    </source>
</evidence>
<evidence type="ECO:0000256" key="5">
    <source>
        <dbReference type="ARBA" id="ARBA00011271"/>
    </source>
</evidence>
<dbReference type="InterPro" id="IPR011827">
    <property type="entry name" value="LeuD_type2/HacB/DmdB"/>
</dbReference>
<proteinExistence type="inferred from homology"/>
<comment type="subunit">
    <text evidence="5 7">Heterodimer of LeuC and LeuD.</text>
</comment>
<gene>
    <name evidence="7 9" type="primary">leuD</name>
    <name evidence="9" type="ordered locus">SULAZ_1549</name>
</gene>
<evidence type="ECO:0000313" key="9">
    <source>
        <dbReference type="EMBL" id="ACN98464.1"/>
    </source>
</evidence>
<dbReference type="OrthoDB" id="9777465at2"/>
<evidence type="ECO:0000256" key="4">
    <source>
        <dbReference type="ARBA" id="ARBA00009869"/>
    </source>
</evidence>
<comment type="catalytic activity">
    <reaction evidence="1 7">
        <text>(2R,3S)-3-isopropylmalate = (2S)-2-isopropylmalate</text>
        <dbReference type="Rhea" id="RHEA:32287"/>
        <dbReference type="ChEBI" id="CHEBI:1178"/>
        <dbReference type="ChEBI" id="CHEBI:35121"/>
        <dbReference type="EC" id="4.2.1.33"/>
    </reaction>
</comment>
<dbReference type="Proteomes" id="UP000001369">
    <property type="component" value="Chromosome"/>
</dbReference>
<evidence type="ECO:0000256" key="2">
    <source>
        <dbReference type="ARBA" id="ARBA00002695"/>
    </source>
</evidence>
<name>C1DWM7_SULAA</name>
<reference evidence="9 10" key="1">
    <citation type="journal article" date="2009" name="J. Bacteriol.">
        <title>Complete and draft genome sequences of six members of the Aquificales.</title>
        <authorList>
            <person name="Reysenbach A.L."/>
            <person name="Hamamura N."/>
            <person name="Podar M."/>
            <person name="Griffiths E."/>
            <person name="Ferreira S."/>
            <person name="Hochstein R."/>
            <person name="Heidelberg J."/>
            <person name="Johnson J."/>
            <person name="Mead D."/>
            <person name="Pohorille A."/>
            <person name="Sarmiento M."/>
            <person name="Schweighofer K."/>
            <person name="Seshadri R."/>
            <person name="Voytek M.A."/>
        </authorList>
    </citation>
    <scope>NUCLEOTIDE SEQUENCE [LARGE SCALE GENOMIC DNA]</scope>
    <source>
        <strain evidence="10">Az-Fu1 / DSM 15241 / OCM 825</strain>
    </source>
</reference>
<dbReference type="RefSeq" id="WP_012673788.1">
    <property type="nucleotide sequence ID" value="NC_012438.1"/>
</dbReference>
<dbReference type="PANTHER" id="PTHR43345:SF2">
    <property type="entry name" value="3-ISOPROPYLMALATE DEHYDRATASE SMALL SUBUNIT 1"/>
    <property type="match status" value="1"/>
</dbReference>
<dbReference type="EMBL" id="CP001229">
    <property type="protein sequence ID" value="ACN98464.1"/>
    <property type="molecule type" value="Genomic_DNA"/>
</dbReference>
<dbReference type="InterPro" id="IPR000573">
    <property type="entry name" value="AconitaseA/IPMdHydase_ssu_swvl"/>
</dbReference>
<evidence type="ECO:0000256" key="3">
    <source>
        <dbReference type="ARBA" id="ARBA00004729"/>
    </source>
</evidence>
<dbReference type="NCBIfam" id="TIGR02087">
    <property type="entry name" value="LEUD_arch"/>
    <property type="match status" value="1"/>
</dbReference>
<organism evidence="9 10">
    <name type="scientific">Sulfurihydrogenibium azorense (strain DSM 15241 / OCM 825 / Az-Fu1)</name>
    <dbReference type="NCBI Taxonomy" id="204536"/>
    <lineage>
        <taxon>Bacteria</taxon>
        <taxon>Pseudomonadati</taxon>
        <taxon>Aquificota</taxon>
        <taxon>Aquificia</taxon>
        <taxon>Aquificales</taxon>
        <taxon>Hydrogenothermaceae</taxon>
        <taxon>Sulfurihydrogenibium</taxon>
    </lineage>
</organism>
<dbReference type="eggNOG" id="COG0066">
    <property type="taxonomic scope" value="Bacteria"/>
</dbReference>
<dbReference type="SUPFAM" id="SSF52016">
    <property type="entry name" value="LeuD/IlvD-like"/>
    <property type="match status" value="1"/>
</dbReference>
<evidence type="ECO:0000313" key="10">
    <source>
        <dbReference type="Proteomes" id="UP000001369"/>
    </source>
</evidence>
<dbReference type="HAMAP" id="MF_01032">
    <property type="entry name" value="LeuD_type2"/>
    <property type="match status" value="1"/>
</dbReference>
<dbReference type="InterPro" id="IPR015928">
    <property type="entry name" value="Aconitase/3IPM_dehydase_swvl"/>
</dbReference>
<sequence length="165" mass="18108">MIRGRVWKFKDDVDTDQIIPARYLVTTDPKELAKHVMEDADPTFPSKVKEGDILVAGKNFGCGSSREHAPLAIKGAGISAVVAESFARIFFRNAINLGLLIIESPEAAKEAEEGDTLEIDVNEGIIRNLTKGKEYKIKPLPENLQAILKAGGLMEYAKERLKNAS</sequence>
<dbReference type="GO" id="GO:0009098">
    <property type="term" value="P:L-leucine biosynthetic process"/>
    <property type="evidence" value="ECO:0007669"/>
    <property type="project" value="UniProtKB-UniRule"/>
</dbReference>
<dbReference type="KEGG" id="saf:SULAZ_1549"/>
<dbReference type="HOGENOM" id="CLU_081378_1_1_0"/>
<protein>
    <recommendedName>
        <fullName evidence="7">3-isopropylmalate dehydratase small subunit</fullName>
        <ecNumber evidence="7">4.2.1.33</ecNumber>
    </recommendedName>
    <alternativeName>
        <fullName evidence="7">Alpha-IPM isomerase</fullName>
        <shortName evidence="7">IPMI</shortName>
    </alternativeName>
    <alternativeName>
        <fullName evidence="7">Isopropylmalate isomerase</fullName>
    </alternativeName>
</protein>
<keyword evidence="6 7" id="KW-0456">Lyase</keyword>
<dbReference type="STRING" id="204536.SULAZ_1549"/>
<keyword evidence="7" id="KW-0432">Leucine biosynthesis</keyword>
<comment type="function">
    <text evidence="2 7">Catalyzes the isomerization between 2-isopropylmalate and 3-isopropylmalate, via the formation of 2-isopropylmaleate.</text>
</comment>
<keyword evidence="10" id="KW-1185">Reference proteome</keyword>
<dbReference type="InterPro" id="IPR033940">
    <property type="entry name" value="IPMI_Swivel"/>
</dbReference>
<dbReference type="InterPro" id="IPR011824">
    <property type="entry name" value="LeuD/DmdB_bac"/>
</dbReference>
<dbReference type="PANTHER" id="PTHR43345">
    <property type="entry name" value="3-ISOPROPYLMALATE DEHYDRATASE SMALL SUBUNIT 2-RELATED-RELATED"/>
    <property type="match status" value="1"/>
</dbReference>
<evidence type="ECO:0000256" key="6">
    <source>
        <dbReference type="ARBA" id="ARBA00023239"/>
    </source>
</evidence>
<feature type="domain" description="Aconitase A/isopropylmalate dehydratase small subunit swivel" evidence="8">
    <location>
        <begin position="38"/>
        <end position="106"/>
    </location>
</feature>
<dbReference type="NCBIfam" id="TIGR02084">
    <property type="entry name" value="leud"/>
    <property type="match status" value="1"/>
</dbReference>
<dbReference type="AlphaFoldDB" id="C1DWM7"/>
<keyword evidence="7" id="KW-0100">Branched-chain amino acid biosynthesis</keyword>
<evidence type="ECO:0000256" key="1">
    <source>
        <dbReference type="ARBA" id="ARBA00000491"/>
    </source>
</evidence>
<dbReference type="GO" id="GO:0003861">
    <property type="term" value="F:3-isopropylmalate dehydratase activity"/>
    <property type="evidence" value="ECO:0007669"/>
    <property type="project" value="UniProtKB-UniRule"/>
</dbReference>